<dbReference type="EMBL" id="JANEYT010000018">
    <property type="protein sequence ID" value="MCQ1058399.1"/>
    <property type="molecule type" value="Genomic_DNA"/>
</dbReference>
<feature type="signal peptide" evidence="1">
    <location>
        <begin position="1"/>
        <end position="20"/>
    </location>
</feature>
<proteinExistence type="predicted"/>
<comment type="caution">
    <text evidence="2">The sequence shown here is derived from an EMBL/GenBank/DDBJ whole genome shotgun (WGS) entry which is preliminary data.</text>
</comment>
<evidence type="ECO:0000256" key="1">
    <source>
        <dbReference type="SAM" id="SignalP"/>
    </source>
</evidence>
<dbReference type="RefSeq" id="WP_255042281.1">
    <property type="nucleotide sequence ID" value="NZ_JANEYT010000018.1"/>
</dbReference>
<dbReference type="Proteomes" id="UP001524460">
    <property type="component" value="Unassembled WGS sequence"/>
</dbReference>
<name>A0ABT1N153_9GAMM</name>
<keyword evidence="3" id="KW-1185">Reference proteome</keyword>
<feature type="chain" id="PRO_5045602479" evidence="1">
    <location>
        <begin position="21"/>
        <end position="405"/>
    </location>
</feature>
<reference evidence="2 3" key="1">
    <citation type="submission" date="2022-07" db="EMBL/GenBank/DDBJ databases">
        <title>Photobacterium pectinilyticum sp. nov., a marine bacterium isolated from surface seawater of Qingdao offshore.</title>
        <authorList>
            <person name="Wang X."/>
        </authorList>
    </citation>
    <scope>NUCLEOTIDE SEQUENCE [LARGE SCALE GENOMIC DNA]</scope>
    <source>
        <strain evidence="2 3">ZSDE20</strain>
    </source>
</reference>
<gene>
    <name evidence="2" type="ORF">NHN17_10045</name>
</gene>
<accession>A0ABT1N153</accession>
<keyword evidence="1" id="KW-0732">Signal</keyword>
<sequence length="405" mass="44767">MKRLLLATMCSLAYSSTATANLNIVEGAASNLPASFTQPMAAPTDLKTEIPSREIKALDDIIAEATAKNLPLGSAMLANGEMPDTDLNSVDQHELLSQAASEYAPLQSDYNTIAYQTQEQAPAVDPMVQRAREIYTPQPYLDVDPGSPATIALSIGRSNRIHFKNFSELDVRTSNLSAPIITEQGYLYITPTTSEPIAIMVGEDGIPESMVNLLLLPIDVPPIMGTVDVAMDGEMRRKRNAIIADREKAFAEAEQELRDIQAQMEQGPSELHTNVDPYVTRIENLLAEVALQQNPQGFSLKHEDEIPESARHPCDISKMTMYHETLQRLESGREFIDIIKVTNDINGLRPIRDEACLAEDVLAVAVFKKGTLAPGESTEIYILRDKMYTQNLLREQSRTRPSLID</sequence>
<organism evidence="2 3">
    <name type="scientific">Photobacterium pectinilyticum</name>
    <dbReference type="NCBI Taxonomy" id="2906793"/>
    <lineage>
        <taxon>Bacteria</taxon>
        <taxon>Pseudomonadati</taxon>
        <taxon>Pseudomonadota</taxon>
        <taxon>Gammaproteobacteria</taxon>
        <taxon>Vibrionales</taxon>
        <taxon>Vibrionaceae</taxon>
        <taxon>Photobacterium</taxon>
    </lineage>
</organism>
<evidence type="ECO:0000313" key="2">
    <source>
        <dbReference type="EMBL" id="MCQ1058399.1"/>
    </source>
</evidence>
<evidence type="ECO:0000313" key="3">
    <source>
        <dbReference type="Proteomes" id="UP001524460"/>
    </source>
</evidence>
<protein>
    <submittedName>
        <fullName evidence="2">Uncharacterized protein</fullName>
    </submittedName>
</protein>